<name>A0A166L0V1_NODSP</name>
<evidence type="ECO:0000259" key="2">
    <source>
        <dbReference type="Pfam" id="PF22422"/>
    </source>
</evidence>
<dbReference type="InterPro" id="IPR032856">
    <property type="entry name" value="GDE_N_bis"/>
</dbReference>
<dbReference type="SUPFAM" id="SSF48208">
    <property type="entry name" value="Six-hairpin glycosidases"/>
    <property type="match status" value="1"/>
</dbReference>
<reference evidence="3 4" key="1">
    <citation type="submission" date="2016-04" db="EMBL/GenBank/DDBJ databases">
        <title>Draft Genome Assembly of the Bloom-forming Cyanobacterium Nodularia spumigena Strain CENA596 in Shrimp Production Ponds.</title>
        <authorList>
            <person name="Popin R.V."/>
            <person name="Rigonato J."/>
            <person name="Abreu V.A."/>
            <person name="Andreote A.P."/>
            <person name="Silveira S.B."/>
            <person name="Odebrecht C."/>
            <person name="Fiore M.F."/>
        </authorList>
    </citation>
    <scope>NUCLEOTIDE SEQUENCE [LARGE SCALE GENOMIC DNA]</scope>
    <source>
        <strain evidence="3 4">CENA596</strain>
    </source>
</reference>
<dbReference type="Pfam" id="PF14742">
    <property type="entry name" value="GDE_N_bis"/>
    <property type="match status" value="1"/>
</dbReference>
<evidence type="ECO:0000313" key="4">
    <source>
        <dbReference type="Proteomes" id="UP000076555"/>
    </source>
</evidence>
<dbReference type="Pfam" id="PF22422">
    <property type="entry name" value="MGH1-like_GH"/>
    <property type="match status" value="1"/>
</dbReference>
<dbReference type="AlphaFoldDB" id="A0A166L0V1"/>
<organism evidence="3 4">
    <name type="scientific">Nodularia spumigena CENA596</name>
    <dbReference type="NCBI Taxonomy" id="1819295"/>
    <lineage>
        <taxon>Bacteria</taxon>
        <taxon>Bacillati</taxon>
        <taxon>Cyanobacteriota</taxon>
        <taxon>Cyanophyceae</taxon>
        <taxon>Nostocales</taxon>
        <taxon>Nodulariaceae</taxon>
        <taxon>Nodularia</taxon>
    </lineage>
</organism>
<dbReference type="GO" id="GO:0005975">
    <property type="term" value="P:carbohydrate metabolic process"/>
    <property type="evidence" value="ECO:0007669"/>
    <property type="project" value="InterPro"/>
</dbReference>
<comment type="caution">
    <text evidence="3">The sequence shown here is derived from an EMBL/GenBank/DDBJ whole genome shotgun (WGS) entry which is preliminary data.</text>
</comment>
<accession>A0A166L0V1</accession>
<gene>
    <name evidence="3" type="ORF">A2T98_00360</name>
</gene>
<dbReference type="InterPro" id="IPR008928">
    <property type="entry name" value="6-hairpin_glycosidase_sf"/>
</dbReference>
<feature type="domain" description="Mannosylglycerate hydrolase MGH1-like glycoside hydrolase" evidence="2">
    <location>
        <begin position="451"/>
        <end position="603"/>
    </location>
</feature>
<dbReference type="Gene3D" id="1.50.10.10">
    <property type="match status" value="1"/>
</dbReference>
<dbReference type="InterPro" id="IPR054491">
    <property type="entry name" value="MGH1-like_GH"/>
</dbReference>
<dbReference type="InterPro" id="IPR012341">
    <property type="entry name" value="6hp_glycosidase-like_sf"/>
</dbReference>
<evidence type="ECO:0000313" key="3">
    <source>
        <dbReference type="EMBL" id="KZL51768.1"/>
    </source>
</evidence>
<protein>
    <submittedName>
        <fullName evidence="3">Amylo-alpha-1,6-glucosidase</fullName>
    </submittedName>
</protein>
<sequence length="720" mass="82101">MRVTVGPPILMINHGSTFMATDLAGEINPHSHLGLFSDDTRFLSHYACYVDGSPWIRLTSATTTYYAARIYLINPQFTSKQGKIAQGDLSLIISRTVEEGIHEDLDITNNGSKPVNFNLEIALGSDFADIFEVESQQYVRRGHIETRWREAENQLETSYKNDTFYRCLIYKPSNFTSQPHYANGRVTFEISLEPSQTWHTCCKYNLIDNKHVREAVDFCCENMVDPTTINTEIERLHCQWRDSVTGIVCGNEDVVRLYRQSIEDLGSLRLYDYDFEPDIWLPAAGVPKFVTLFGRDSLIISLQNMIVHPGFARGALQKLGQLQATELDDWRDAQPGKILHEVRQGELAHFGKVPHTPYYGTADATPLFLITLHETWKWLGDDLLLQNNRDKALRCLEWIDNYGDLDGDGFQEYQTQSSRGIENQGWKDSGNAVVYPDGTQVKAPKALCELQGYVFDAWMRMAEVFDVLGEGNFAQELRNKAAKLQVRFEEHFWSEDLDCYVFGLDPDKKPVRSLTSNAGHCLWSGIASPERAARVVKRLMQPDMWSGWGIRTLSTENHAYNPYSYHLGSIWPHDNGIIAMGFKRYGFTAEAAQIAEGIFDAAKYFASYRLPELFAGIKREPAAFPVPYIEANVPQGWAAASVFHFIQAILGLEADAPHQLLYVDPHLPKWLPEIELQHVEIGNSRVDLQFWREGEITHWDAVVKSGEVEVKRQTWQPWRI</sequence>
<dbReference type="Proteomes" id="UP000076555">
    <property type="component" value="Unassembled WGS sequence"/>
</dbReference>
<evidence type="ECO:0000259" key="1">
    <source>
        <dbReference type="Pfam" id="PF14742"/>
    </source>
</evidence>
<feature type="domain" description="Putative glycogen debranching enzyme N-terminal" evidence="1">
    <location>
        <begin position="12"/>
        <end position="202"/>
    </location>
</feature>
<proteinExistence type="predicted"/>
<dbReference type="RefSeq" id="WP_063871076.1">
    <property type="nucleotide sequence ID" value="NZ_CAWMRI010000005.1"/>
</dbReference>
<dbReference type="EMBL" id="LWAJ01000005">
    <property type="protein sequence ID" value="KZL51768.1"/>
    <property type="molecule type" value="Genomic_DNA"/>
</dbReference>
<dbReference type="OrthoDB" id="9759959at2"/>